<proteinExistence type="predicted"/>
<dbReference type="EMBL" id="QSND01000003">
    <property type="protein sequence ID" value="KAA6449654.1"/>
    <property type="molecule type" value="Genomic_DNA"/>
</dbReference>
<comment type="caution">
    <text evidence="1">The sequence shown here is derived from an EMBL/GenBank/DDBJ whole genome shotgun (WGS) entry which is preliminary data.</text>
</comment>
<reference evidence="1 2" key="1">
    <citation type="submission" date="2018-08" db="EMBL/GenBank/DDBJ databases">
        <title>Bacillus phenotypic plasticity.</title>
        <authorList>
            <person name="Hurtado E."/>
        </authorList>
    </citation>
    <scope>NUCLEOTIDE SEQUENCE [LARGE SCALE GENOMIC DNA]</scope>
    <source>
        <strain evidence="1 2">427</strain>
    </source>
</reference>
<sequence length="64" mass="7745">MEKQFLTAKDVQKILNVKQAKSYQIIRELNHEMKKKGYMVIQGRVNKQFFEDRYFYKPNESKTG</sequence>
<gene>
    <name evidence="1" type="ORF">DX927_17565</name>
</gene>
<dbReference type="RefSeq" id="WP_095646287.1">
    <property type="nucleotide sequence ID" value="NZ_QSND01000003.1"/>
</dbReference>
<dbReference type="NCBIfam" id="NF047858">
    <property type="entry name" value="ICEBs1XisBacil"/>
    <property type="match status" value="1"/>
</dbReference>
<name>A0A5M8RS05_9BACI</name>
<protein>
    <submittedName>
        <fullName evidence="1">ICEBs1 excisionase</fullName>
    </submittedName>
</protein>
<dbReference type="AlphaFoldDB" id="A0A5M8RS05"/>
<evidence type="ECO:0000313" key="1">
    <source>
        <dbReference type="EMBL" id="KAA6449654.1"/>
    </source>
</evidence>
<evidence type="ECO:0000313" key="2">
    <source>
        <dbReference type="Proteomes" id="UP000324326"/>
    </source>
</evidence>
<dbReference type="Proteomes" id="UP000324326">
    <property type="component" value="Unassembled WGS sequence"/>
</dbReference>
<organism evidence="1 2">
    <name type="scientific">Bacillus swezeyi</name>
    <dbReference type="NCBI Taxonomy" id="1925020"/>
    <lineage>
        <taxon>Bacteria</taxon>
        <taxon>Bacillati</taxon>
        <taxon>Bacillota</taxon>
        <taxon>Bacilli</taxon>
        <taxon>Bacillales</taxon>
        <taxon>Bacillaceae</taxon>
        <taxon>Bacillus</taxon>
    </lineage>
</organism>
<accession>A0A5M8RS05</accession>